<keyword evidence="2" id="KW-1185">Reference proteome</keyword>
<accession>A0A4Z0P767</accession>
<dbReference type="Proteomes" id="UP000298337">
    <property type="component" value="Unassembled WGS sequence"/>
</dbReference>
<protein>
    <submittedName>
        <fullName evidence="1">Uncharacterized protein</fullName>
    </submittedName>
</protein>
<evidence type="ECO:0000313" key="1">
    <source>
        <dbReference type="EMBL" id="TGE08264.1"/>
    </source>
</evidence>
<sequence>MRNIILRDSDGKAVATGKLPRNWSEVPLSTFLAYEATKSEQRTTPAVLALLTGIDEELLRSDVSLCVPLWQALDWFRSTLPEEKKLDEFEHDGVTYRHVGGSGSSNLRRINAGQFEALSDFIAEHAQDPIQSAPALIAVLYAPAGAAQTPELVEQLAERFRSLAFSVAYPIIADFLRTGAAVAFSIRTYSDLLPKATALLQTLDETSRSSGVSSSYFRKSQNWLLRTWIRSVRRTL</sequence>
<comment type="caution">
    <text evidence="1">The sequence shown here is derived from an EMBL/GenBank/DDBJ whole genome shotgun (WGS) entry which is preliminary data.</text>
</comment>
<reference evidence="1 2" key="1">
    <citation type="submission" date="2019-04" db="EMBL/GenBank/DDBJ databases">
        <authorList>
            <person name="Feng G."/>
            <person name="Zhang J."/>
            <person name="Zhu H."/>
        </authorList>
    </citation>
    <scope>NUCLEOTIDE SEQUENCE [LARGE SCALE GENOMIC DNA]</scope>
    <source>
        <strain evidence="1 2">92R-1</strain>
    </source>
</reference>
<name>A0A4Z0P767_9BACT</name>
<dbReference type="OrthoDB" id="894277at2"/>
<organism evidence="1 2">
    <name type="scientific">Hymenobacter fodinae</name>
    <dbReference type="NCBI Taxonomy" id="2510796"/>
    <lineage>
        <taxon>Bacteria</taxon>
        <taxon>Pseudomonadati</taxon>
        <taxon>Bacteroidota</taxon>
        <taxon>Cytophagia</taxon>
        <taxon>Cytophagales</taxon>
        <taxon>Hymenobacteraceae</taxon>
        <taxon>Hymenobacter</taxon>
    </lineage>
</organism>
<dbReference type="AlphaFoldDB" id="A0A4Z0P767"/>
<proteinExistence type="predicted"/>
<evidence type="ECO:0000313" key="2">
    <source>
        <dbReference type="Proteomes" id="UP000298337"/>
    </source>
</evidence>
<dbReference type="RefSeq" id="WP_135434126.1">
    <property type="nucleotide sequence ID" value="NZ_SRLA01000002.1"/>
</dbReference>
<dbReference type="EMBL" id="SRLA01000002">
    <property type="protein sequence ID" value="TGE08264.1"/>
    <property type="molecule type" value="Genomic_DNA"/>
</dbReference>
<gene>
    <name evidence="1" type="ORF">EU556_11115</name>
</gene>